<gene>
    <name evidence="10" type="ORF">E2R54_04195</name>
</gene>
<name>A0A4R5YQB2_9MICO</name>
<proteinExistence type="inferred from homology"/>
<keyword evidence="10" id="KW-0012">Acyltransferase</keyword>
<dbReference type="AlphaFoldDB" id="A0A4R5YQB2"/>
<dbReference type="InterPro" id="IPR002656">
    <property type="entry name" value="Acyl_transf_3_dom"/>
</dbReference>
<dbReference type="PANTHER" id="PTHR40074:SF2">
    <property type="entry name" value="O-ACETYLTRANSFERASE WECH"/>
    <property type="match status" value="1"/>
</dbReference>
<evidence type="ECO:0000256" key="1">
    <source>
        <dbReference type="ARBA" id="ARBA00004651"/>
    </source>
</evidence>
<comment type="subcellular location">
    <subcellularLocation>
        <location evidence="1">Cell membrane</location>
        <topology evidence="1">Multi-pass membrane protein</topology>
    </subcellularLocation>
</comment>
<feature type="transmembrane region" description="Helical" evidence="8">
    <location>
        <begin position="278"/>
        <end position="299"/>
    </location>
</feature>
<feature type="transmembrane region" description="Helical" evidence="8">
    <location>
        <begin position="31"/>
        <end position="57"/>
    </location>
</feature>
<feature type="transmembrane region" description="Helical" evidence="8">
    <location>
        <begin position="69"/>
        <end position="89"/>
    </location>
</feature>
<evidence type="ECO:0000259" key="9">
    <source>
        <dbReference type="Pfam" id="PF01757"/>
    </source>
</evidence>
<feature type="transmembrane region" description="Helical" evidence="8">
    <location>
        <begin position="247"/>
        <end position="266"/>
    </location>
</feature>
<evidence type="ECO:0000256" key="7">
    <source>
        <dbReference type="SAM" id="MobiDB-lite"/>
    </source>
</evidence>
<keyword evidence="3" id="KW-1003">Cell membrane</keyword>
<evidence type="ECO:0000256" key="3">
    <source>
        <dbReference type="ARBA" id="ARBA00022475"/>
    </source>
</evidence>
<feature type="transmembrane region" description="Helical" evidence="8">
    <location>
        <begin position="162"/>
        <end position="183"/>
    </location>
</feature>
<dbReference type="GO" id="GO:0009246">
    <property type="term" value="P:enterobacterial common antigen biosynthetic process"/>
    <property type="evidence" value="ECO:0007669"/>
    <property type="project" value="TreeGrafter"/>
</dbReference>
<evidence type="ECO:0000313" key="11">
    <source>
        <dbReference type="Proteomes" id="UP000295633"/>
    </source>
</evidence>
<evidence type="ECO:0000256" key="6">
    <source>
        <dbReference type="ARBA" id="ARBA00023136"/>
    </source>
</evidence>
<evidence type="ECO:0000256" key="2">
    <source>
        <dbReference type="ARBA" id="ARBA00007400"/>
    </source>
</evidence>
<keyword evidence="10" id="KW-0808">Transferase</keyword>
<organism evidence="10 11">
    <name type="scientific">Microbacterium oleivorans</name>
    <dbReference type="NCBI Taxonomy" id="273677"/>
    <lineage>
        <taxon>Bacteria</taxon>
        <taxon>Bacillati</taxon>
        <taxon>Actinomycetota</taxon>
        <taxon>Actinomycetes</taxon>
        <taxon>Micrococcales</taxon>
        <taxon>Microbacteriaceae</taxon>
        <taxon>Microbacterium</taxon>
    </lineage>
</organism>
<reference evidence="10 11" key="1">
    <citation type="submission" date="2019-03" db="EMBL/GenBank/DDBJ databases">
        <title>Genome Sequencing and Assembly of Various Microbes Isolated from Partially Reclaimed Soil and Acid Mine Drainage (AMD) Site.</title>
        <authorList>
            <person name="Steinbock B."/>
            <person name="Bechtold R."/>
            <person name="Sevigny J.L."/>
            <person name="Thomas D."/>
            <person name="Cuthill L.R."/>
            <person name="Aveiro Johannsen E.J."/>
            <person name="Thomas K."/>
            <person name="Ghosh A."/>
        </authorList>
    </citation>
    <scope>NUCLEOTIDE SEQUENCE [LARGE SCALE GENOMIC DNA]</scope>
    <source>
        <strain evidence="10 11">F-B2</strain>
    </source>
</reference>
<protein>
    <submittedName>
        <fullName evidence="10">Acyltransferase</fullName>
    </submittedName>
</protein>
<dbReference type="PANTHER" id="PTHR40074">
    <property type="entry name" value="O-ACETYLTRANSFERASE WECH"/>
    <property type="match status" value="1"/>
</dbReference>
<keyword evidence="4 8" id="KW-0812">Transmembrane</keyword>
<evidence type="ECO:0000256" key="5">
    <source>
        <dbReference type="ARBA" id="ARBA00022989"/>
    </source>
</evidence>
<feature type="domain" description="Acyltransferase 3" evidence="9">
    <location>
        <begin position="23"/>
        <end position="326"/>
    </location>
</feature>
<keyword evidence="5 8" id="KW-1133">Transmembrane helix</keyword>
<accession>A0A4R5YQB2</accession>
<dbReference type="Pfam" id="PF01757">
    <property type="entry name" value="Acyl_transf_3"/>
    <property type="match status" value="1"/>
</dbReference>
<comment type="similarity">
    <text evidence="2">Belongs to the acyltransferase 3 family.</text>
</comment>
<sequence>MMGVIVLRSVWRRESTLPQGRVDWVDAGKGLAIALVVLFHSARWLAGVAGDVSGWIWLNDVLATMRMPLFFTLAGLFAAKWASVPLAQVWNSKLRLFVWVFLLWELLGLGPYLLGQTVHGVEINLRREVFDTAISPLVPRFELWFIWALALFFLLNRALRGIPAAVTLPVAASVSIVAFTDVLPLPSPSWTGVCKYYVFFLIGMVGRRALFSYAARSGWLLRGLVFTGWAASAWAVTVFDLGRIPGVYPALACLGVLAGIAISQVLQRSALVVRLGSHTLPVYLAHTPIVILLTAGIALGENSEIVRAAAPFLPPVTACVAIALSLGLHRLSTRSPLTFLFDPPRGLLVAHPADSTSAARSRQPRVRPARPEPGEGSSSPKRPG</sequence>
<evidence type="ECO:0000313" key="10">
    <source>
        <dbReference type="EMBL" id="TDL45660.1"/>
    </source>
</evidence>
<keyword evidence="6 8" id="KW-0472">Membrane</keyword>
<feature type="transmembrane region" description="Helical" evidence="8">
    <location>
        <begin position="305"/>
        <end position="328"/>
    </location>
</feature>
<comment type="caution">
    <text evidence="10">The sequence shown here is derived from an EMBL/GenBank/DDBJ whole genome shotgun (WGS) entry which is preliminary data.</text>
</comment>
<feature type="region of interest" description="Disordered" evidence="7">
    <location>
        <begin position="351"/>
        <end position="384"/>
    </location>
</feature>
<feature type="transmembrane region" description="Helical" evidence="8">
    <location>
        <begin position="219"/>
        <end position="241"/>
    </location>
</feature>
<dbReference type="EMBL" id="SMZX01000001">
    <property type="protein sequence ID" value="TDL45660.1"/>
    <property type="molecule type" value="Genomic_DNA"/>
</dbReference>
<dbReference type="GO" id="GO:0005886">
    <property type="term" value="C:plasma membrane"/>
    <property type="evidence" value="ECO:0007669"/>
    <property type="project" value="UniProtKB-SubCell"/>
</dbReference>
<feature type="transmembrane region" description="Helical" evidence="8">
    <location>
        <begin position="189"/>
        <end position="207"/>
    </location>
</feature>
<feature type="transmembrane region" description="Helical" evidence="8">
    <location>
        <begin position="134"/>
        <end position="155"/>
    </location>
</feature>
<dbReference type="Proteomes" id="UP000295633">
    <property type="component" value="Unassembled WGS sequence"/>
</dbReference>
<feature type="transmembrane region" description="Helical" evidence="8">
    <location>
        <begin position="96"/>
        <end position="114"/>
    </location>
</feature>
<evidence type="ECO:0000256" key="8">
    <source>
        <dbReference type="SAM" id="Phobius"/>
    </source>
</evidence>
<dbReference type="GO" id="GO:0016413">
    <property type="term" value="F:O-acetyltransferase activity"/>
    <property type="evidence" value="ECO:0007669"/>
    <property type="project" value="TreeGrafter"/>
</dbReference>
<evidence type="ECO:0000256" key="4">
    <source>
        <dbReference type="ARBA" id="ARBA00022692"/>
    </source>
</evidence>